<dbReference type="InterPro" id="IPR057476">
    <property type="entry name" value="Cux_N"/>
</dbReference>
<evidence type="ECO:0000256" key="4">
    <source>
        <dbReference type="ARBA" id="ARBA00022448"/>
    </source>
</evidence>
<evidence type="ECO:0000256" key="10">
    <source>
        <dbReference type="SAM" id="Coils"/>
    </source>
</evidence>
<evidence type="ECO:0000256" key="3">
    <source>
        <dbReference type="ARBA" id="ARBA00018691"/>
    </source>
</evidence>
<protein>
    <recommendedName>
        <fullName evidence="3">Protein CASP</fullName>
    </recommendedName>
</protein>
<keyword evidence="5 12" id="KW-0812">Transmembrane</keyword>
<feature type="transmembrane region" description="Helical" evidence="12">
    <location>
        <begin position="621"/>
        <end position="640"/>
    </location>
</feature>
<evidence type="ECO:0000256" key="12">
    <source>
        <dbReference type="SAM" id="Phobius"/>
    </source>
</evidence>
<organism evidence="15 16">
    <name type="scientific">Saccharomycodes ludwigii</name>
    <dbReference type="NCBI Taxonomy" id="36035"/>
    <lineage>
        <taxon>Eukaryota</taxon>
        <taxon>Fungi</taxon>
        <taxon>Dikarya</taxon>
        <taxon>Ascomycota</taxon>
        <taxon>Saccharomycotina</taxon>
        <taxon>Saccharomycetes</taxon>
        <taxon>Saccharomycodales</taxon>
        <taxon>Saccharomycodaceae</taxon>
        <taxon>Saccharomycodes</taxon>
    </lineage>
</organism>
<evidence type="ECO:0000256" key="11">
    <source>
        <dbReference type="SAM" id="MobiDB-lite"/>
    </source>
</evidence>
<reference evidence="16" key="1">
    <citation type="submission" date="2018-06" db="EMBL/GenBank/DDBJ databases">
        <authorList>
            <person name="Guldener U."/>
        </authorList>
    </citation>
    <scope>NUCLEOTIDE SEQUENCE [LARGE SCALE GENOMIC DNA]</scope>
    <source>
        <strain evidence="16">UTAD17</strain>
    </source>
</reference>
<feature type="domain" description="CASP C-terminal" evidence="13">
    <location>
        <begin position="396"/>
        <end position="641"/>
    </location>
</feature>
<keyword evidence="16" id="KW-1185">Reference proteome</keyword>
<dbReference type="Gene3D" id="1.10.287.1490">
    <property type="match status" value="1"/>
</dbReference>
<dbReference type="Proteomes" id="UP000262825">
    <property type="component" value="Unassembled WGS sequence"/>
</dbReference>
<dbReference type="GO" id="GO:0006891">
    <property type="term" value="P:intra-Golgi vesicle-mediated transport"/>
    <property type="evidence" value="ECO:0007669"/>
    <property type="project" value="InterPro"/>
</dbReference>
<comment type="subcellular location">
    <subcellularLocation>
        <location evidence="1">Golgi apparatus membrane</location>
        <topology evidence="1">Single-pass type IV membrane protein</topology>
    </subcellularLocation>
</comment>
<evidence type="ECO:0000256" key="1">
    <source>
        <dbReference type="ARBA" id="ARBA00004409"/>
    </source>
</evidence>
<dbReference type="GO" id="GO:0000139">
    <property type="term" value="C:Golgi membrane"/>
    <property type="evidence" value="ECO:0007669"/>
    <property type="project" value="UniProtKB-SubCell"/>
</dbReference>
<keyword evidence="4" id="KW-0813">Transport</keyword>
<dbReference type="PANTHER" id="PTHR14043:SF2">
    <property type="entry name" value="HOMEOBOX PROTEIN CUT"/>
    <property type="match status" value="1"/>
</dbReference>
<keyword evidence="6 12" id="KW-1133">Transmembrane helix</keyword>
<keyword evidence="8 10" id="KW-0175">Coiled coil</keyword>
<keyword evidence="9 12" id="KW-0472">Membrane</keyword>
<evidence type="ECO:0000256" key="8">
    <source>
        <dbReference type="ARBA" id="ARBA00023054"/>
    </source>
</evidence>
<evidence type="ECO:0000313" key="16">
    <source>
        <dbReference type="Proteomes" id="UP000262825"/>
    </source>
</evidence>
<dbReference type="VEuPathDB" id="FungiDB:SCODWIG_02485"/>
<evidence type="ECO:0000259" key="13">
    <source>
        <dbReference type="Pfam" id="PF08172"/>
    </source>
</evidence>
<dbReference type="AlphaFoldDB" id="A0A376B873"/>
<evidence type="ECO:0000256" key="9">
    <source>
        <dbReference type="ARBA" id="ARBA00023136"/>
    </source>
</evidence>
<feature type="coiled-coil region" evidence="10">
    <location>
        <begin position="72"/>
        <end position="99"/>
    </location>
</feature>
<name>A0A376B873_9ASCO</name>
<evidence type="ECO:0000256" key="2">
    <source>
        <dbReference type="ARBA" id="ARBA00006415"/>
    </source>
</evidence>
<evidence type="ECO:0000256" key="6">
    <source>
        <dbReference type="ARBA" id="ARBA00022989"/>
    </source>
</evidence>
<proteinExistence type="inferred from homology"/>
<gene>
    <name evidence="15" type="ORF">SCODWIG_02485</name>
</gene>
<dbReference type="Pfam" id="PF08172">
    <property type="entry name" value="CASP_C"/>
    <property type="match status" value="1"/>
</dbReference>
<evidence type="ECO:0000256" key="5">
    <source>
        <dbReference type="ARBA" id="ARBA00022692"/>
    </source>
</evidence>
<feature type="coiled-coil region" evidence="10">
    <location>
        <begin position="372"/>
        <end position="434"/>
    </location>
</feature>
<comment type="similarity">
    <text evidence="2">Belongs to the CASP family.</text>
</comment>
<accession>A0A376B873</accession>
<dbReference type="InterPro" id="IPR012955">
    <property type="entry name" value="CASP_C"/>
</dbReference>
<feature type="domain" description="Cux N-terminal" evidence="14">
    <location>
        <begin position="5"/>
        <end position="122"/>
    </location>
</feature>
<dbReference type="PANTHER" id="PTHR14043">
    <property type="entry name" value="CCAAT DISPLACEMENT PROTEIN-RELATED"/>
    <property type="match status" value="1"/>
</dbReference>
<feature type="compositionally biased region" description="Basic and acidic residues" evidence="11">
    <location>
        <begin position="200"/>
        <end position="215"/>
    </location>
</feature>
<feature type="coiled-coil region" evidence="10">
    <location>
        <begin position="500"/>
        <end position="548"/>
    </location>
</feature>
<feature type="region of interest" description="Disordered" evidence="11">
    <location>
        <begin position="200"/>
        <end position="222"/>
    </location>
</feature>
<sequence>MSDIITQAISSWNKACLPDIQTELDQNLLKIKEWEDKSLQSRQVIATSTKQLNKKYKNVTTSSNEIANATIISEYKTLIKKYQHEVDDLTNRANTSERVIVKLYEKFGEVPNPEPLLLQLLHKNDNNDTINDLKKKILDNEQTYKKKILELEANQAKILAKKVVAKESELHSIWLEKESNWKSREKELNNTIEKLKQLQKEEEEAAKKNTTKGEESNEVPSINSGDFELVVGELESCQRRIIDLEKRNETLSGEVSKLSNSSEKDSEVHEKMFEIKQLESEVSILVTKLDQSQDENSDKANGLSMLQTQIAALNNEVSVLKRKLNNYSDYDKIKQELNSLKKIEFGFDEEDEENDGTSKADSTVEMGLVQVNKKLQNKLAELRGNVADMEQDKKEFQLQIGALQSQISDLKSQNETLEEDLEKLDEVSSKFTDTQSIISAMTTTHRSFKTGTSFASHQRNTGQLSPTSSIVAGVDPTTSNINSINAHDSSTSGVANNPIMKIVTQQRDRFRSKNVQLEKQIKKLQSEQDGLTRKLEKLSDDNKKLYEKIKYLSSYQRGEFEVHDVEEQKYENIYNESLHPMQNFRQREISRYHNYKMNPLDKLFSTLAKYILANKTSRFCFLFYCLGLHALLMIMFTYGINVQATGYASDSGMVQTSATNLISNNNGGAGAGSIGKF</sequence>
<evidence type="ECO:0000256" key="7">
    <source>
        <dbReference type="ARBA" id="ARBA00023034"/>
    </source>
</evidence>
<evidence type="ECO:0000313" key="15">
    <source>
        <dbReference type="EMBL" id="SSD60724.1"/>
    </source>
</evidence>
<evidence type="ECO:0000259" key="14">
    <source>
        <dbReference type="Pfam" id="PF25398"/>
    </source>
</evidence>
<keyword evidence="7" id="KW-0333">Golgi apparatus</keyword>
<dbReference type="EMBL" id="UFAJ01000433">
    <property type="protein sequence ID" value="SSD60724.1"/>
    <property type="molecule type" value="Genomic_DNA"/>
</dbReference>
<dbReference type="Pfam" id="PF25398">
    <property type="entry name" value="CUX1_N"/>
    <property type="match status" value="1"/>
</dbReference>